<dbReference type="PANTHER" id="PTHR34975">
    <property type="entry name" value="SPORE GERMINATION PROTEIN A2"/>
    <property type="match status" value="1"/>
</dbReference>
<comment type="caution">
    <text evidence="10">The sequence shown here is derived from an EMBL/GenBank/DDBJ whole genome shotgun (WGS) entry which is preliminary data.</text>
</comment>
<feature type="transmembrane region" description="Helical" evidence="9">
    <location>
        <begin position="303"/>
        <end position="321"/>
    </location>
</feature>
<evidence type="ECO:0000256" key="4">
    <source>
        <dbReference type="ARBA" id="ARBA00022544"/>
    </source>
</evidence>
<evidence type="ECO:0000313" key="11">
    <source>
        <dbReference type="Proteomes" id="UP000310636"/>
    </source>
</evidence>
<dbReference type="Proteomes" id="UP000310636">
    <property type="component" value="Unassembled WGS sequence"/>
</dbReference>
<sequence>MQSGKGSITIWLSFSIILLSAGLVCHVLSIPAVLDAAGRDAWLSNIVAAPFFLLFVLMMYRVIRRTDGRRLTDWIQDQFGAATAWTIRITSSIMIFVLGTHTLYETSFWAVTTYLQFTPIALIVSVGVLVPLIAACLGIRSIAITSSIILPVVLFLGYFVMTANTRYKDYSRLLPVMEYGMGPVWEGTVYALAALMEIWILIYFHHEVKSRFKLWHMLALVVFMIGMAVGPTMSAITEFGPYEAMKQRSPPFEQWKLVNIGKLLQHVDFLSIYQWLCGSFGRIAISLYLIVDLLEIRKPRARYSVLTGLAVGMGGISVYWWRSDLVYEYLKRVQFPVMLAYVYTLMTFLAILTLIRRKDKMRRKRRANKTDSGQEGQSGQEGGRSTPAGGSGGVPGGGTGQAPSS</sequence>
<reference evidence="10 11" key="1">
    <citation type="submission" date="2019-04" db="EMBL/GenBank/DDBJ databases">
        <title>Cohnella sp. nov. isolated from preserved vegetables.</title>
        <authorList>
            <person name="Lin S.-Y."/>
            <person name="Hung M.-H."/>
            <person name="Young C.-C."/>
        </authorList>
    </citation>
    <scope>NUCLEOTIDE SEQUENCE [LARGE SCALE GENOMIC DNA]</scope>
    <source>
        <strain evidence="10 11">CC-MHH1044</strain>
    </source>
</reference>
<dbReference type="NCBIfam" id="TIGR00912">
    <property type="entry name" value="2A0309"/>
    <property type="match status" value="1"/>
</dbReference>
<gene>
    <name evidence="10" type="ORF">E6C55_19110</name>
</gene>
<feature type="transmembrane region" description="Helical" evidence="9">
    <location>
        <begin position="116"/>
        <end position="136"/>
    </location>
</feature>
<protein>
    <submittedName>
        <fullName evidence="10">Uncharacterized protein</fullName>
    </submittedName>
</protein>
<evidence type="ECO:0000256" key="2">
    <source>
        <dbReference type="ARBA" id="ARBA00007998"/>
    </source>
</evidence>
<feature type="compositionally biased region" description="Low complexity" evidence="8">
    <location>
        <begin position="373"/>
        <end position="388"/>
    </location>
</feature>
<name>A0A4S4BNE3_9BACL</name>
<keyword evidence="5 9" id="KW-0812">Transmembrane</keyword>
<feature type="transmembrane region" description="Helical" evidence="9">
    <location>
        <begin position="42"/>
        <end position="63"/>
    </location>
</feature>
<dbReference type="InterPro" id="IPR004761">
    <property type="entry name" value="Spore_GerAB"/>
</dbReference>
<feature type="transmembrane region" description="Helical" evidence="9">
    <location>
        <begin position="272"/>
        <end position="291"/>
    </location>
</feature>
<dbReference type="Pfam" id="PF03845">
    <property type="entry name" value="Spore_permease"/>
    <property type="match status" value="1"/>
</dbReference>
<feature type="transmembrane region" description="Helical" evidence="9">
    <location>
        <begin position="7"/>
        <end position="30"/>
    </location>
</feature>
<evidence type="ECO:0000256" key="9">
    <source>
        <dbReference type="SAM" id="Phobius"/>
    </source>
</evidence>
<proteinExistence type="inferred from homology"/>
<evidence type="ECO:0000256" key="7">
    <source>
        <dbReference type="ARBA" id="ARBA00023136"/>
    </source>
</evidence>
<evidence type="ECO:0000256" key="1">
    <source>
        <dbReference type="ARBA" id="ARBA00004141"/>
    </source>
</evidence>
<keyword evidence="11" id="KW-1185">Reference proteome</keyword>
<comment type="subcellular location">
    <subcellularLocation>
        <location evidence="1">Membrane</location>
        <topology evidence="1">Multi-pass membrane protein</topology>
    </subcellularLocation>
</comment>
<feature type="transmembrane region" description="Helical" evidence="9">
    <location>
        <begin position="187"/>
        <end position="205"/>
    </location>
</feature>
<dbReference type="EMBL" id="SSOB01000025">
    <property type="protein sequence ID" value="THF76384.1"/>
    <property type="molecule type" value="Genomic_DNA"/>
</dbReference>
<dbReference type="OrthoDB" id="2381188at2"/>
<evidence type="ECO:0000256" key="8">
    <source>
        <dbReference type="SAM" id="MobiDB-lite"/>
    </source>
</evidence>
<keyword evidence="3" id="KW-0813">Transport</keyword>
<accession>A0A4S4BNE3</accession>
<organism evidence="10 11">
    <name type="scientific">Cohnella fermenti</name>
    <dbReference type="NCBI Taxonomy" id="2565925"/>
    <lineage>
        <taxon>Bacteria</taxon>
        <taxon>Bacillati</taxon>
        <taxon>Bacillota</taxon>
        <taxon>Bacilli</taxon>
        <taxon>Bacillales</taxon>
        <taxon>Paenibacillaceae</taxon>
        <taxon>Cohnella</taxon>
    </lineage>
</organism>
<dbReference type="GO" id="GO:0009847">
    <property type="term" value="P:spore germination"/>
    <property type="evidence" value="ECO:0007669"/>
    <property type="project" value="InterPro"/>
</dbReference>
<comment type="similarity">
    <text evidence="2">Belongs to the amino acid-polyamine-organocation (APC) superfamily. Spore germination protein (SGP) (TC 2.A.3.9) family.</text>
</comment>
<feature type="transmembrane region" description="Helical" evidence="9">
    <location>
        <begin position="333"/>
        <end position="355"/>
    </location>
</feature>
<feature type="transmembrane region" description="Helical" evidence="9">
    <location>
        <begin position="217"/>
        <end position="236"/>
    </location>
</feature>
<dbReference type="GO" id="GO:0016020">
    <property type="term" value="C:membrane"/>
    <property type="evidence" value="ECO:0007669"/>
    <property type="project" value="UniProtKB-SubCell"/>
</dbReference>
<feature type="region of interest" description="Disordered" evidence="8">
    <location>
        <begin position="363"/>
        <end position="405"/>
    </location>
</feature>
<evidence type="ECO:0000256" key="5">
    <source>
        <dbReference type="ARBA" id="ARBA00022692"/>
    </source>
</evidence>
<keyword evidence="4" id="KW-0309">Germination</keyword>
<evidence type="ECO:0000256" key="6">
    <source>
        <dbReference type="ARBA" id="ARBA00022989"/>
    </source>
</evidence>
<evidence type="ECO:0000313" key="10">
    <source>
        <dbReference type="EMBL" id="THF76384.1"/>
    </source>
</evidence>
<dbReference type="AlphaFoldDB" id="A0A4S4BNE3"/>
<evidence type="ECO:0000256" key="3">
    <source>
        <dbReference type="ARBA" id="ARBA00022448"/>
    </source>
</evidence>
<keyword evidence="6 9" id="KW-1133">Transmembrane helix</keyword>
<feature type="transmembrane region" description="Helical" evidence="9">
    <location>
        <begin position="84"/>
        <end position="104"/>
    </location>
</feature>
<keyword evidence="7 9" id="KW-0472">Membrane</keyword>
<dbReference type="PANTHER" id="PTHR34975:SF2">
    <property type="entry name" value="SPORE GERMINATION PROTEIN A2"/>
    <property type="match status" value="1"/>
</dbReference>
<dbReference type="RefSeq" id="WP_136371416.1">
    <property type="nucleotide sequence ID" value="NZ_SSOB01000025.1"/>
</dbReference>
<feature type="compositionally biased region" description="Gly residues" evidence="8">
    <location>
        <begin position="389"/>
        <end position="405"/>
    </location>
</feature>
<feature type="transmembrane region" description="Helical" evidence="9">
    <location>
        <begin position="148"/>
        <end position="167"/>
    </location>
</feature>